<evidence type="ECO:0000313" key="9">
    <source>
        <dbReference type="Proteomes" id="UP000243579"/>
    </source>
</evidence>
<sequence>MAGARLGALDELAATDHAFLANNPFIRSGYRLHYSSPLHCAKSLFQLHNETWNVWSHLVGSLLFVVFFYSVVFIEAPSSLLHPTALAPPPLALHGGLHTREYFVEYIAPPVIPMYYALRLDQQIREHVHVASVLFGHSLARVPTLQDLHPVLATQVSQDVQATLAAYVSSMASALHDLRASLPPTVNASTKAAADELNWVVAYNQLHPVHSRLRDATGQLAAYVAGVRASAPPAVQHVLHEFHTWSQGVANGLQAIHAVHPAELLTPELATWPILVYIATAFICMSCSTMYHLFFVQSARTSIALIQLDYAGIILLIGGAFFPVIYYGFYCEMETVAWYLGIVSVLSSVSFVASLHPAFDAHPSVRSVVFLALGFFGLVPLGHLVYTHGFWDMNVQVIIYRLMGTAAFDCFGAVIWGLRVPERFAPGRFDVWFSSHQWWHLCVVGATTVHYWNAIEHYEWRAAHGCPIRM</sequence>
<evidence type="ECO:0000256" key="5">
    <source>
        <dbReference type="ARBA" id="ARBA00023136"/>
    </source>
</evidence>
<evidence type="ECO:0000256" key="2">
    <source>
        <dbReference type="ARBA" id="ARBA00007018"/>
    </source>
</evidence>
<comment type="subcellular location">
    <subcellularLocation>
        <location evidence="1">Membrane</location>
        <topology evidence="1">Multi-pass membrane protein</topology>
    </subcellularLocation>
</comment>
<evidence type="ECO:0000256" key="7">
    <source>
        <dbReference type="SAM" id="Phobius"/>
    </source>
</evidence>
<evidence type="ECO:0000313" key="8">
    <source>
        <dbReference type="EMBL" id="OQR87607.1"/>
    </source>
</evidence>
<dbReference type="PANTHER" id="PTHR20855">
    <property type="entry name" value="ADIPOR/PROGESTIN RECEPTOR-RELATED"/>
    <property type="match status" value="1"/>
</dbReference>
<feature type="binding site" evidence="6">
    <location>
        <position position="436"/>
    </location>
    <ligand>
        <name>Zn(2+)</name>
        <dbReference type="ChEBI" id="CHEBI:29105"/>
    </ligand>
</feature>
<name>A0A1V9YPN6_ACHHY</name>
<dbReference type="Pfam" id="PF03006">
    <property type="entry name" value="HlyIII"/>
    <property type="match status" value="1"/>
</dbReference>
<comment type="caution">
    <text evidence="8">The sequence shown here is derived from an EMBL/GenBank/DDBJ whole genome shotgun (WGS) entry which is preliminary data.</text>
</comment>
<dbReference type="Proteomes" id="UP000243579">
    <property type="component" value="Unassembled WGS sequence"/>
</dbReference>
<keyword evidence="6" id="KW-0862">Zinc</keyword>
<feature type="transmembrane region" description="Helical" evidence="7">
    <location>
        <begin position="52"/>
        <end position="74"/>
    </location>
</feature>
<evidence type="ECO:0000256" key="1">
    <source>
        <dbReference type="ARBA" id="ARBA00004141"/>
    </source>
</evidence>
<keyword evidence="4 7" id="KW-1133">Transmembrane helix</keyword>
<dbReference type="InterPro" id="IPR004254">
    <property type="entry name" value="AdipoR/HlyIII-related"/>
</dbReference>
<keyword evidence="3 7" id="KW-0812">Transmembrane</keyword>
<keyword evidence="5 7" id="KW-0472">Membrane</keyword>
<protein>
    <submittedName>
        <fullName evidence="8">Adiponectin receptor protein</fullName>
    </submittedName>
</protein>
<dbReference type="EMBL" id="JNBR01001431">
    <property type="protein sequence ID" value="OQR87607.1"/>
    <property type="molecule type" value="Genomic_DNA"/>
</dbReference>
<evidence type="ECO:0000256" key="6">
    <source>
        <dbReference type="PIRSR" id="PIRSR604254-1"/>
    </source>
</evidence>
<feature type="transmembrane region" description="Helical" evidence="7">
    <location>
        <begin position="367"/>
        <end position="386"/>
    </location>
</feature>
<feature type="binding site" evidence="6">
    <location>
        <position position="292"/>
    </location>
    <ligand>
        <name>Zn(2+)</name>
        <dbReference type="ChEBI" id="CHEBI:29105"/>
    </ligand>
</feature>
<dbReference type="GO" id="GO:0046872">
    <property type="term" value="F:metal ion binding"/>
    <property type="evidence" value="ECO:0007669"/>
    <property type="project" value="UniProtKB-KW"/>
</dbReference>
<keyword evidence="6" id="KW-0479">Metal-binding</keyword>
<feature type="binding site" evidence="6">
    <location>
        <position position="440"/>
    </location>
    <ligand>
        <name>Zn(2+)</name>
        <dbReference type="ChEBI" id="CHEBI:29105"/>
    </ligand>
</feature>
<reference evidence="8 9" key="1">
    <citation type="journal article" date="2014" name="Genome Biol. Evol.">
        <title>The secreted proteins of Achlya hypogyna and Thraustotheca clavata identify the ancestral oomycete secretome and reveal gene acquisitions by horizontal gene transfer.</title>
        <authorList>
            <person name="Misner I."/>
            <person name="Blouin N."/>
            <person name="Leonard G."/>
            <person name="Richards T.A."/>
            <person name="Lane C.E."/>
        </authorList>
    </citation>
    <scope>NUCLEOTIDE SEQUENCE [LARGE SCALE GENOMIC DNA]</scope>
    <source>
        <strain evidence="8 9">ATCC 48635</strain>
    </source>
</reference>
<feature type="transmembrane region" description="Helical" evidence="7">
    <location>
        <begin position="308"/>
        <end position="330"/>
    </location>
</feature>
<dbReference type="AlphaFoldDB" id="A0A1V9YPN6"/>
<feature type="transmembrane region" description="Helical" evidence="7">
    <location>
        <begin position="398"/>
        <end position="418"/>
    </location>
</feature>
<keyword evidence="8" id="KW-0675">Receptor</keyword>
<organism evidence="8 9">
    <name type="scientific">Achlya hypogyna</name>
    <name type="common">Oomycete</name>
    <name type="synonym">Protoachlya hypogyna</name>
    <dbReference type="NCBI Taxonomy" id="1202772"/>
    <lineage>
        <taxon>Eukaryota</taxon>
        <taxon>Sar</taxon>
        <taxon>Stramenopiles</taxon>
        <taxon>Oomycota</taxon>
        <taxon>Saprolegniomycetes</taxon>
        <taxon>Saprolegniales</taxon>
        <taxon>Achlyaceae</taxon>
        <taxon>Achlya</taxon>
    </lineage>
</organism>
<accession>A0A1V9YPN6</accession>
<dbReference type="GO" id="GO:0038023">
    <property type="term" value="F:signaling receptor activity"/>
    <property type="evidence" value="ECO:0007669"/>
    <property type="project" value="TreeGrafter"/>
</dbReference>
<proteinExistence type="inferred from homology"/>
<feature type="transmembrane region" description="Helical" evidence="7">
    <location>
        <begin position="336"/>
        <end position="355"/>
    </location>
</feature>
<evidence type="ECO:0000256" key="4">
    <source>
        <dbReference type="ARBA" id="ARBA00022989"/>
    </source>
</evidence>
<feature type="transmembrane region" description="Helical" evidence="7">
    <location>
        <begin position="274"/>
        <end position="296"/>
    </location>
</feature>
<dbReference type="OrthoDB" id="529367at2759"/>
<dbReference type="GO" id="GO:0016020">
    <property type="term" value="C:membrane"/>
    <property type="evidence" value="ECO:0007669"/>
    <property type="project" value="UniProtKB-SubCell"/>
</dbReference>
<dbReference type="PANTHER" id="PTHR20855:SF52">
    <property type="entry name" value="ADIPONECTIN RECEPTOR PROTEIN"/>
    <property type="match status" value="1"/>
</dbReference>
<dbReference type="STRING" id="1202772.A0A1V9YPN6"/>
<evidence type="ECO:0000256" key="3">
    <source>
        <dbReference type="ARBA" id="ARBA00022692"/>
    </source>
</evidence>
<comment type="similarity">
    <text evidence="2">Belongs to the ADIPOR family.</text>
</comment>
<gene>
    <name evidence="8" type="ORF">ACHHYP_08490</name>
</gene>
<keyword evidence="9" id="KW-1185">Reference proteome</keyword>